<dbReference type="SUPFAM" id="SSF56112">
    <property type="entry name" value="Protein kinase-like (PK-like)"/>
    <property type="match status" value="1"/>
</dbReference>
<evidence type="ECO:0000259" key="9">
    <source>
        <dbReference type="PROSITE" id="PS50011"/>
    </source>
</evidence>
<dbReference type="SMART" id="SM00220">
    <property type="entry name" value="S_TKc"/>
    <property type="match status" value="1"/>
</dbReference>
<sequence length="377" mass="41912">MYGSRKDSSGMRTRERVNYPPSPSASSYSTTSSRSSSSRNRVRTAARSVAGVFVACFTPPEEETPHHSRHSSSAFGGSDAFSSTSDVSGASDSTEGKKRHRSIYNTVRNDSPHSKEPGSVKFSMADIHKATKNFSPTLKVGQGGFGTVYKGQLPDGTLVAVKRAKKSMYDKNLGGEFQSEIQALSKVEHLNLVKCYGYLEHEDERIVVVEYVPNGTLREHLECFNGNVLSLDSRLDIAIDVAHAITYLHTYTDHPIIHRDIKSSNILLTEKLRAKVADFGFARLAADAESGRRPIEPKQELDQRITARWAMKRYADGVAISVLDPRLEKSDANGVALDKILELALQCVAAHRRNRPTMRRCAEVLWNIRKEYKQLLV</sequence>
<feature type="compositionally biased region" description="Low complexity" evidence="8">
    <location>
        <begin position="24"/>
        <end position="44"/>
    </location>
</feature>
<dbReference type="Proteomes" id="UP001157418">
    <property type="component" value="Unassembled WGS sequence"/>
</dbReference>
<comment type="caution">
    <text evidence="10">The sequence shown here is derived from an EMBL/GenBank/DDBJ whole genome shotgun (WGS) entry which is preliminary data.</text>
</comment>
<evidence type="ECO:0000256" key="1">
    <source>
        <dbReference type="ARBA" id="ARBA00022527"/>
    </source>
</evidence>
<dbReference type="InterPro" id="IPR017441">
    <property type="entry name" value="Protein_kinase_ATP_BS"/>
</dbReference>
<keyword evidence="2" id="KW-0808">Transferase</keyword>
<dbReference type="PROSITE" id="PS00108">
    <property type="entry name" value="PROTEIN_KINASE_ST"/>
    <property type="match status" value="1"/>
</dbReference>
<reference evidence="10 11" key="1">
    <citation type="submission" date="2022-01" db="EMBL/GenBank/DDBJ databases">
        <authorList>
            <person name="Xiong W."/>
            <person name="Schranz E."/>
        </authorList>
    </citation>
    <scope>NUCLEOTIDE SEQUENCE [LARGE SCALE GENOMIC DNA]</scope>
</reference>
<name>A0AAU9M320_9ASTR</name>
<feature type="compositionally biased region" description="Low complexity" evidence="8">
    <location>
        <begin position="71"/>
        <end position="93"/>
    </location>
</feature>
<dbReference type="Gene3D" id="3.30.200.20">
    <property type="entry name" value="Phosphorylase Kinase, domain 1"/>
    <property type="match status" value="1"/>
</dbReference>
<organism evidence="10 11">
    <name type="scientific">Lactuca virosa</name>
    <dbReference type="NCBI Taxonomy" id="75947"/>
    <lineage>
        <taxon>Eukaryota</taxon>
        <taxon>Viridiplantae</taxon>
        <taxon>Streptophyta</taxon>
        <taxon>Embryophyta</taxon>
        <taxon>Tracheophyta</taxon>
        <taxon>Spermatophyta</taxon>
        <taxon>Magnoliopsida</taxon>
        <taxon>eudicotyledons</taxon>
        <taxon>Gunneridae</taxon>
        <taxon>Pentapetalae</taxon>
        <taxon>asterids</taxon>
        <taxon>campanulids</taxon>
        <taxon>Asterales</taxon>
        <taxon>Asteraceae</taxon>
        <taxon>Cichorioideae</taxon>
        <taxon>Cichorieae</taxon>
        <taxon>Lactucinae</taxon>
        <taxon>Lactuca</taxon>
    </lineage>
</organism>
<accession>A0AAU9M320</accession>
<gene>
    <name evidence="10" type="ORF">LVIROSA_LOCUS4153</name>
</gene>
<keyword evidence="1 7" id="KW-0723">Serine/threonine-protein kinase</keyword>
<evidence type="ECO:0000256" key="4">
    <source>
        <dbReference type="ARBA" id="ARBA00022777"/>
    </source>
</evidence>
<evidence type="ECO:0000313" key="10">
    <source>
        <dbReference type="EMBL" id="CAH1416385.1"/>
    </source>
</evidence>
<dbReference type="AlphaFoldDB" id="A0AAU9M320"/>
<feature type="compositionally biased region" description="Basic and acidic residues" evidence="8">
    <location>
        <begin position="1"/>
        <end position="17"/>
    </location>
</feature>
<dbReference type="PANTHER" id="PTHR47989:SF71">
    <property type="entry name" value="PROTEIN KINASE DOMAIN-CONTAINING PROTEIN"/>
    <property type="match status" value="1"/>
</dbReference>
<dbReference type="PANTHER" id="PTHR47989">
    <property type="entry name" value="OS01G0750732 PROTEIN"/>
    <property type="match status" value="1"/>
</dbReference>
<keyword evidence="11" id="KW-1185">Reference proteome</keyword>
<keyword evidence="3 6" id="KW-0547">Nucleotide-binding</keyword>
<dbReference type="PROSITE" id="PS00107">
    <property type="entry name" value="PROTEIN_KINASE_ATP"/>
    <property type="match status" value="1"/>
</dbReference>
<comment type="similarity">
    <text evidence="7">Belongs to the protein kinase superfamily.</text>
</comment>
<dbReference type="Gene3D" id="1.10.510.10">
    <property type="entry name" value="Transferase(Phosphotransferase) domain 1"/>
    <property type="match status" value="2"/>
</dbReference>
<evidence type="ECO:0000256" key="2">
    <source>
        <dbReference type="ARBA" id="ARBA00022679"/>
    </source>
</evidence>
<dbReference type="FunFam" id="3.30.200.20:FF:001335">
    <property type="entry name" value="Calmodulin-binding receptor-like cytoplasmic kinase 2"/>
    <property type="match status" value="1"/>
</dbReference>
<dbReference type="InterPro" id="IPR011009">
    <property type="entry name" value="Kinase-like_dom_sf"/>
</dbReference>
<dbReference type="InterPro" id="IPR000719">
    <property type="entry name" value="Prot_kinase_dom"/>
</dbReference>
<evidence type="ECO:0000256" key="6">
    <source>
        <dbReference type="PROSITE-ProRule" id="PRU10141"/>
    </source>
</evidence>
<dbReference type="GO" id="GO:0004674">
    <property type="term" value="F:protein serine/threonine kinase activity"/>
    <property type="evidence" value="ECO:0007669"/>
    <property type="project" value="UniProtKB-KW"/>
</dbReference>
<feature type="region of interest" description="Disordered" evidence="8">
    <location>
        <begin position="60"/>
        <end position="119"/>
    </location>
</feature>
<evidence type="ECO:0000313" key="11">
    <source>
        <dbReference type="Proteomes" id="UP001157418"/>
    </source>
</evidence>
<feature type="region of interest" description="Disordered" evidence="8">
    <location>
        <begin position="1"/>
        <end position="44"/>
    </location>
</feature>
<evidence type="ECO:0000256" key="7">
    <source>
        <dbReference type="RuleBase" id="RU000304"/>
    </source>
</evidence>
<dbReference type="EMBL" id="CAKMRJ010000002">
    <property type="protein sequence ID" value="CAH1416385.1"/>
    <property type="molecule type" value="Genomic_DNA"/>
</dbReference>
<keyword evidence="4" id="KW-0418">Kinase</keyword>
<dbReference type="PROSITE" id="PS50011">
    <property type="entry name" value="PROTEIN_KINASE_DOM"/>
    <property type="match status" value="1"/>
</dbReference>
<dbReference type="Pfam" id="PF00069">
    <property type="entry name" value="Pkinase"/>
    <property type="match status" value="1"/>
</dbReference>
<feature type="binding site" evidence="6">
    <location>
        <position position="166"/>
    </location>
    <ligand>
        <name>ATP</name>
        <dbReference type="ChEBI" id="CHEBI:30616"/>
    </ligand>
</feature>
<evidence type="ECO:0000256" key="8">
    <source>
        <dbReference type="SAM" id="MobiDB-lite"/>
    </source>
</evidence>
<evidence type="ECO:0000256" key="3">
    <source>
        <dbReference type="ARBA" id="ARBA00022741"/>
    </source>
</evidence>
<proteinExistence type="inferred from homology"/>
<dbReference type="InterPro" id="IPR008271">
    <property type="entry name" value="Ser/Thr_kinase_AS"/>
</dbReference>
<protein>
    <recommendedName>
        <fullName evidence="9">Protein kinase domain-containing protein</fullName>
    </recommendedName>
</protein>
<evidence type="ECO:0000256" key="5">
    <source>
        <dbReference type="ARBA" id="ARBA00022840"/>
    </source>
</evidence>
<keyword evidence="5 6" id="KW-0067">ATP-binding</keyword>
<dbReference type="GO" id="GO:0005524">
    <property type="term" value="F:ATP binding"/>
    <property type="evidence" value="ECO:0007669"/>
    <property type="project" value="UniProtKB-UniRule"/>
</dbReference>
<feature type="domain" description="Protein kinase" evidence="9">
    <location>
        <begin position="134"/>
        <end position="377"/>
    </location>
</feature>